<dbReference type="InterPro" id="IPR057266">
    <property type="entry name" value="Ribosomal_uL5_euk/arc-type"/>
</dbReference>
<dbReference type="InterPro" id="IPR031309">
    <property type="entry name" value="Ribosomal_uL5_C"/>
</dbReference>
<proteinExistence type="inferred from homology"/>
<reference evidence="11 12" key="1">
    <citation type="journal article" date="2012" name="Environ. Microbiol.">
        <title>The genome of the ammonia-oxidizing Candidatus Nitrososphaera gargensis: insights into metabolic versatility and environmental adaptations.</title>
        <authorList>
            <person name="Spang A."/>
            <person name="Poehlein A."/>
            <person name="Offre P."/>
            <person name="Zumbragel S."/>
            <person name="Haider S."/>
            <person name="Rychlik N."/>
            <person name="Nowka B."/>
            <person name="Schmeisser C."/>
            <person name="Lebedeva E.V."/>
            <person name="Rattei T."/>
            <person name="Bohm C."/>
            <person name="Schmid M."/>
            <person name="Galushko A."/>
            <person name="Hatzenpichler R."/>
            <person name="Weinmaier T."/>
            <person name="Daniel R."/>
            <person name="Schleper C."/>
            <person name="Spieck E."/>
            <person name="Streit W."/>
            <person name="Wagner M."/>
        </authorList>
    </citation>
    <scope>NUCLEOTIDE SEQUENCE [LARGE SCALE GENOMIC DNA]</scope>
    <source>
        <strain evidence="12">Ga9.2</strain>
    </source>
</reference>
<dbReference type="PIRSF" id="PIRSF002161">
    <property type="entry name" value="Ribosomal_L5"/>
    <property type="match status" value="1"/>
</dbReference>
<gene>
    <name evidence="7" type="primary">rpl5</name>
    <name evidence="11" type="synonym">rpl5p</name>
    <name evidence="11" type="ordered locus">Ngar_c17420</name>
</gene>
<dbReference type="KEGG" id="nga:Ngar_c17420"/>
<evidence type="ECO:0000256" key="1">
    <source>
        <dbReference type="ARBA" id="ARBA00008553"/>
    </source>
</evidence>
<feature type="domain" description="Large ribosomal subunit protein uL5 C-terminal" evidence="10">
    <location>
        <begin position="66"/>
        <end position="144"/>
    </location>
</feature>
<evidence type="ECO:0000256" key="4">
    <source>
        <dbReference type="ARBA" id="ARBA00022884"/>
    </source>
</evidence>
<keyword evidence="6 7" id="KW-0687">Ribonucleoprotein</keyword>
<keyword evidence="3 7" id="KW-0699">rRNA-binding</keyword>
<sequence length="175" mass="19399">MSQQLQVQHDMKKISVDKVVINIGVGKSGEPIEKAKKALLELTGQQPAVRGAKKTVRDFGIHKGEPIGVVVTLRRDPAIEFLKRVIAAKKNVLKSSSFDNYGNISLGIHEHIDIPGTKYNPEIGIFGMDVNIVLSRPGYRIARKSRKSAKIGKAHRINKDDAVAFFRQEYGVEVE</sequence>
<evidence type="ECO:0000259" key="10">
    <source>
        <dbReference type="Pfam" id="PF00673"/>
    </source>
</evidence>
<dbReference type="InterPro" id="IPR031310">
    <property type="entry name" value="Ribosomal_uL5_N"/>
</dbReference>
<dbReference type="GO" id="GO:0005840">
    <property type="term" value="C:ribosome"/>
    <property type="evidence" value="ECO:0007669"/>
    <property type="project" value="UniProtKB-KW"/>
</dbReference>
<dbReference type="FunCoup" id="K0IFV4">
    <property type="interactions" value="181"/>
</dbReference>
<dbReference type="GO" id="GO:0003735">
    <property type="term" value="F:structural constituent of ribosome"/>
    <property type="evidence" value="ECO:0007669"/>
    <property type="project" value="InterPro"/>
</dbReference>
<dbReference type="GO" id="GO:0019843">
    <property type="term" value="F:rRNA binding"/>
    <property type="evidence" value="ECO:0007669"/>
    <property type="project" value="UniProtKB-UniRule"/>
</dbReference>
<evidence type="ECO:0000256" key="5">
    <source>
        <dbReference type="ARBA" id="ARBA00022980"/>
    </source>
</evidence>
<evidence type="ECO:0000259" key="9">
    <source>
        <dbReference type="Pfam" id="PF00281"/>
    </source>
</evidence>
<dbReference type="HAMAP" id="MF_01333_A">
    <property type="entry name" value="Ribosomal_uL5_A"/>
    <property type="match status" value="1"/>
</dbReference>
<dbReference type="Pfam" id="PF00673">
    <property type="entry name" value="Ribosomal_L5_C"/>
    <property type="match status" value="1"/>
</dbReference>
<dbReference type="GO" id="GO:0006412">
    <property type="term" value="P:translation"/>
    <property type="evidence" value="ECO:0007669"/>
    <property type="project" value="UniProtKB-UniRule"/>
</dbReference>
<dbReference type="InterPro" id="IPR002132">
    <property type="entry name" value="Ribosomal_uL5"/>
</dbReference>
<dbReference type="EMBL" id="CP002408">
    <property type="protein sequence ID" value="AFU58675.1"/>
    <property type="molecule type" value="Genomic_DNA"/>
</dbReference>
<dbReference type="SUPFAM" id="SSF55282">
    <property type="entry name" value="RL5-like"/>
    <property type="match status" value="1"/>
</dbReference>
<organism evidence="11 12">
    <name type="scientific">Nitrososphaera gargensis (strain Ga9.2)</name>
    <dbReference type="NCBI Taxonomy" id="1237085"/>
    <lineage>
        <taxon>Archaea</taxon>
        <taxon>Nitrososphaerota</taxon>
        <taxon>Nitrososphaeria</taxon>
        <taxon>Nitrososphaerales</taxon>
        <taxon>Nitrososphaeraceae</taxon>
        <taxon>Nitrososphaera</taxon>
    </lineage>
</organism>
<evidence type="ECO:0000256" key="3">
    <source>
        <dbReference type="ARBA" id="ARBA00022730"/>
    </source>
</evidence>
<evidence type="ECO:0000256" key="2">
    <source>
        <dbReference type="ARBA" id="ARBA00022555"/>
    </source>
</evidence>
<dbReference type="FunFam" id="3.30.1440.10:FF:000002">
    <property type="entry name" value="60S ribosomal protein L11"/>
    <property type="match status" value="1"/>
</dbReference>
<dbReference type="Proteomes" id="UP000008037">
    <property type="component" value="Chromosome"/>
</dbReference>
<evidence type="ECO:0000256" key="7">
    <source>
        <dbReference type="HAMAP-Rule" id="MF_01333"/>
    </source>
</evidence>
<dbReference type="InParanoid" id="K0IFV4"/>
<evidence type="ECO:0000313" key="12">
    <source>
        <dbReference type="Proteomes" id="UP000008037"/>
    </source>
</evidence>
<keyword evidence="5 7" id="KW-0689">Ribosomal protein</keyword>
<comment type="function">
    <text evidence="7">This is 1 of the proteins that bind and probably mediate the attachment of the 5S RNA into the large ribosomal subunit, where it forms part of the central protuberance. In the 70S ribosome it contacts protein S13 of the 30S subunit (bridge B1b), connecting the 2 subunits; this bridge is implicated in subunit movement. May contact the P site tRNA; the 5S rRNA and some of its associated proteins might help stabilize positioning of ribosome-bound tRNAs.</text>
</comment>
<dbReference type="InterPro" id="IPR022803">
    <property type="entry name" value="Ribosomal_uL5_dom_sf"/>
</dbReference>
<protein>
    <recommendedName>
        <fullName evidence="7">Large ribosomal subunit protein uL5</fullName>
    </recommendedName>
</protein>
<dbReference type="AlphaFoldDB" id="K0IFV4"/>
<dbReference type="GO" id="GO:0000049">
    <property type="term" value="F:tRNA binding"/>
    <property type="evidence" value="ECO:0007669"/>
    <property type="project" value="UniProtKB-UniRule"/>
</dbReference>
<evidence type="ECO:0000256" key="8">
    <source>
        <dbReference type="RuleBase" id="RU003930"/>
    </source>
</evidence>
<keyword evidence="2 7" id="KW-0820">tRNA-binding</keyword>
<dbReference type="Pfam" id="PF00281">
    <property type="entry name" value="Ribosomal_L5"/>
    <property type="match status" value="1"/>
</dbReference>
<name>K0IFV4_NITGG</name>
<dbReference type="HOGENOM" id="CLU_061015_3_0_2"/>
<dbReference type="Gene3D" id="3.30.1440.10">
    <property type="match status" value="1"/>
</dbReference>
<dbReference type="InterPro" id="IPR022804">
    <property type="entry name" value="Ribosomal_uL5_arc"/>
</dbReference>
<dbReference type="GO" id="GO:1990904">
    <property type="term" value="C:ribonucleoprotein complex"/>
    <property type="evidence" value="ECO:0007669"/>
    <property type="project" value="UniProtKB-KW"/>
</dbReference>
<dbReference type="GeneID" id="13795605"/>
<keyword evidence="12" id="KW-1185">Reference proteome</keyword>
<dbReference type="PANTHER" id="PTHR11994">
    <property type="entry name" value="60S RIBOSOMAL PROTEIN L11-RELATED"/>
    <property type="match status" value="1"/>
</dbReference>
<keyword evidence="4 7" id="KW-0694">RNA-binding</keyword>
<dbReference type="RefSeq" id="WP_015019212.1">
    <property type="nucleotide sequence ID" value="NC_018719.1"/>
</dbReference>
<evidence type="ECO:0000256" key="6">
    <source>
        <dbReference type="ARBA" id="ARBA00023274"/>
    </source>
</evidence>
<comment type="similarity">
    <text evidence="1 7 8">Belongs to the universal ribosomal protein uL5 family.</text>
</comment>
<comment type="subunit">
    <text evidence="7">Part of the 50S ribosomal subunit; contacts the 5S rRNA and probably tRNA. Forms a bridge to the 30S subunit in the 70S ribosome.</text>
</comment>
<feature type="domain" description="Large ribosomal subunit protein uL5 N-terminal" evidence="9">
    <location>
        <begin position="11"/>
        <end position="61"/>
    </location>
</feature>
<evidence type="ECO:0000313" key="11">
    <source>
        <dbReference type="EMBL" id="AFU58675.1"/>
    </source>
</evidence>
<dbReference type="STRING" id="1237085.Ngar_c17420"/>
<accession>K0IFV4</accession>
<dbReference type="OrthoDB" id="372044at2157"/>
<dbReference type="NCBIfam" id="NF003258">
    <property type="entry name" value="PRK04219.1"/>
    <property type="match status" value="1"/>
</dbReference>